<dbReference type="Pfam" id="PF14661">
    <property type="entry name" value="HAUS6_N"/>
    <property type="match status" value="1"/>
</dbReference>
<dbReference type="GO" id="GO:0008017">
    <property type="term" value="F:microtubule binding"/>
    <property type="evidence" value="ECO:0007669"/>
    <property type="project" value="TreeGrafter"/>
</dbReference>
<proteinExistence type="predicted"/>
<evidence type="ECO:0000256" key="1">
    <source>
        <dbReference type="SAM" id="MobiDB-lite"/>
    </source>
</evidence>
<dbReference type="EMBL" id="JAEPRE010000008">
    <property type="protein sequence ID" value="KAG2237220.1"/>
    <property type="molecule type" value="Genomic_DNA"/>
</dbReference>
<protein>
    <recommendedName>
        <fullName evidence="2">HAUS augmin-like complex subunit 6 N-terminal domain-containing protein</fullName>
    </recommendedName>
</protein>
<feature type="compositionally biased region" description="Basic and acidic residues" evidence="1">
    <location>
        <begin position="303"/>
        <end position="338"/>
    </location>
</feature>
<reference evidence="3" key="1">
    <citation type="submission" date="2021-01" db="EMBL/GenBank/DDBJ databases">
        <title>Metabolic potential, ecology and presence of endohyphal bacteria is reflected in genomic diversity of Mucoromycotina.</title>
        <authorList>
            <person name="Muszewska A."/>
            <person name="Okrasinska A."/>
            <person name="Steczkiewicz K."/>
            <person name="Drgas O."/>
            <person name="Orlowska M."/>
            <person name="Perlinska-Lenart U."/>
            <person name="Aleksandrzak-Piekarczyk T."/>
            <person name="Szatraj K."/>
            <person name="Zielenkiewicz U."/>
            <person name="Pilsyk S."/>
            <person name="Malc E."/>
            <person name="Mieczkowski P."/>
            <person name="Kruszewska J.S."/>
            <person name="Biernat P."/>
            <person name="Pawlowska J."/>
        </authorList>
    </citation>
    <scope>NUCLEOTIDE SEQUENCE</scope>
    <source>
        <strain evidence="3">WA0000018081</strain>
    </source>
</reference>
<comment type="caution">
    <text evidence="3">The sequence shown here is derived from an EMBL/GenBank/DDBJ whole genome shotgun (WGS) entry which is preliminary data.</text>
</comment>
<dbReference type="GO" id="GO:1990498">
    <property type="term" value="C:mitotic spindle microtubule"/>
    <property type="evidence" value="ECO:0007669"/>
    <property type="project" value="TreeGrafter"/>
</dbReference>
<sequence>MQSLTNSHNSSAMLFDKLILLDFDCKTTKTAIDENTFNTKKSCIKAFEAVTYFLFNLLDKTKSKNLFKDIWPIKSVKDSLIYRTRVFTWLTELRPNTSLERIPLRKSHIIDCRGENVSKIVMALTTIIMQNKNIKKKQDKVPCKDVKKDVLTKENKPTVDGSKKDQVGLILSKKRPHDDSTSLTPQTQYKKQKVKPCSYSRSFTSCTIDEVTTHQVYDSEVNRDRQEHDISQEESSEEIVLTEEQILTLKHWEEECEREERTNRELLVESPVAQLISRQRRLMQAQVKLESIRRERLQIECAEKERTEQERKEKEKAELEKAEQERIEKKRSEEEKQKKRERQKRKMAKQKSEKRKFVVAGL</sequence>
<organism evidence="3 4">
    <name type="scientific">Thamnidium elegans</name>
    <dbReference type="NCBI Taxonomy" id="101142"/>
    <lineage>
        <taxon>Eukaryota</taxon>
        <taxon>Fungi</taxon>
        <taxon>Fungi incertae sedis</taxon>
        <taxon>Mucoromycota</taxon>
        <taxon>Mucoromycotina</taxon>
        <taxon>Mucoromycetes</taxon>
        <taxon>Mucorales</taxon>
        <taxon>Mucorineae</taxon>
        <taxon>Mucoraceae</taxon>
        <taxon>Thamnidium</taxon>
    </lineage>
</organism>
<dbReference type="GO" id="GO:0051225">
    <property type="term" value="P:spindle assembly"/>
    <property type="evidence" value="ECO:0007669"/>
    <property type="project" value="InterPro"/>
</dbReference>
<keyword evidence="4" id="KW-1185">Reference proteome</keyword>
<evidence type="ECO:0000259" key="2">
    <source>
        <dbReference type="Pfam" id="PF14661"/>
    </source>
</evidence>
<dbReference type="AlphaFoldDB" id="A0A8H7SVP1"/>
<feature type="compositionally biased region" description="Basic residues" evidence="1">
    <location>
        <begin position="339"/>
        <end position="354"/>
    </location>
</feature>
<dbReference type="Proteomes" id="UP000613177">
    <property type="component" value="Unassembled WGS sequence"/>
</dbReference>
<feature type="region of interest" description="Disordered" evidence="1">
    <location>
        <begin position="303"/>
        <end position="362"/>
    </location>
</feature>
<dbReference type="PANTHER" id="PTHR16151">
    <property type="entry name" value="HAUS AUGMIN-LIKE COMPLEX SUBUNIT 6"/>
    <property type="match status" value="1"/>
</dbReference>
<evidence type="ECO:0000313" key="4">
    <source>
        <dbReference type="Proteomes" id="UP000613177"/>
    </source>
</evidence>
<evidence type="ECO:0000313" key="3">
    <source>
        <dbReference type="EMBL" id="KAG2237220.1"/>
    </source>
</evidence>
<name>A0A8H7SVP1_9FUNG</name>
<accession>A0A8H7SVP1</accession>
<gene>
    <name evidence="3" type="ORF">INT48_006624</name>
</gene>
<feature type="domain" description="HAUS augmin-like complex subunit 6 N-terminal" evidence="2">
    <location>
        <begin position="14"/>
        <end position="235"/>
    </location>
</feature>
<dbReference type="GO" id="GO:0070652">
    <property type="term" value="C:HAUS complex"/>
    <property type="evidence" value="ECO:0007669"/>
    <property type="project" value="InterPro"/>
</dbReference>
<dbReference type="PANTHER" id="PTHR16151:SF2">
    <property type="entry name" value="HAUS AUGMIN-LIKE COMPLEX SUBUNIT 6"/>
    <property type="match status" value="1"/>
</dbReference>
<dbReference type="InterPro" id="IPR026797">
    <property type="entry name" value="HAUS_6"/>
</dbReference>
<dbReference type="InterPro" id="IPR028163">
    <property type="entry name" value="HAUS_6_N"/>
</dbReference>